<proteinExistence type="predicted"/>
<evidence type="ECO:0000256" key="6">
    <source>
        <dbReference type="ARBA" id="ARBA00023136"/>
    </source>
</evidence>
<dbReference type="CDD" id="cd04187">
    <property type="entry name" value="DPM1_like_bac"/>
    <property type="match status" value="1"/>
</dbReference>
<evidence type="ECO:0000256" key="1">
    <source>
        <dbReference type="ARBA" id="ARBA00004141"/>
    </source>
</evidence>
<feature type="domain" description="Glycosyltransferase 2-like" evidence="8">
    <location>
        <begin position="5"/>
        <end position="162"/>
    </location>
</feature>
<name>A0A382BVA3_9ZZZZ</name>
<sequence>MKLNVIVPARNEGQNIPFFYGRAKAALESIPSLEWNIVFVNNSSEDDSLDRMFELHEADPRVKIITLARNFGYPAALVAGLSAVEGDYYAIVDVDCEDPPELLVDFYKAILDGAQLAYGERSNRDEPWLVTFGRKLFYLANKGVADSEIVMWMGEFSMMTRQVRDALLVPKTAFVSVRAEMGYVGFRRVAIPYLRAKRTYGETHYNFLRMTLYAIESIMSGTTFPLRLVSYLAVFVGLAFPAYVLATGLPKAEMAAVAAIVALYYLVITIPLVALYLARVYKNVVRRPLFVIDQTRSSL</sequence>
<keyword evidence="2" id="KW-0328">Glycosyltransferase</keyword>
<dbReference type="AlphaFoldDB" id="A0A382BVA3"/>
<keyword evidence="6 7" id="KW-0472">Membrane</keyword>
<organism evidence="9">
    <name type="scientific">marine metagenome</name>
    <dbReference type="NCBI Taxonomy" id="408172"/>
    <lineage>
        <taxon>unclassified sequences</taxon>
        <taxon>metagenomes</taxon>
        <taxon>ecological metagenomes</taxon>
    </lineage>
</organism>
<dbReference type="InterPro" id="IPR050256">
    <property type="entry name" value="Glycosyltransferase_2"/>
</dbReference>
<dbReference type="Pfam" id="PF00535">
    <property type="entry name" value="Glycos_transf_2"/>
    <property type="match status" value="1"/>
</dbReference>
<dbReference type="Gene3D" id="3.90.550.10">
    <property type="entry name" value="Spore Coat Polysaccharide Biosynthesis Protein SpsA, Chain A"/>
    <property type="match status" value="1"/>
</dbReference>
<dbReference type="PANTHER" id="PTHR48090:SF1">
    <property type="entry name" value="PROPHAGE BACTOPRENOL GLUCOSYL TRANSFERASE HOMOLOG"/>
    <property type="match status" value="1"/>
</dbReference>
<evidence type="ECO:0000256" key="7">
    <source>
        <dbReference type="SAM" id="Phobius"/>
    </source>
</evidence>
<gene>
    <name evidence="9" type="ORF">METZ01_LOCUS170604</name>
</gene>
<evidence type="ECO:0000313" key="9">
    <source>
        <dbReference type="EMBL" id="SVB17750.1"/>
    </source>
</evidence>
<reference evidence="9" key="1">
    <citation type="submission" date="2018-05" db="EMBL/GenBank/DDBJ databases">
        <authorList>
            <person name="Lanie J.A."/>
            <person name="Ng W.-L."/>
            <person name="Kazmierczak K.M."/>
            <person name="Andrzejewski T.M."/>
            <person name="Davidsen T.M."/>
            <person name="Wayne K.J."/>
            <person name="Tettelin H."/>
            <person name="Glass J.I."/>
            <person name="Rusch D."/>
            <person name="Podicherti R."/>
            <person name="Tsui H.-C.T."/>
            <person name="Winkler M.E."/>
        </authorList>
    </citation>
    <scope>NUCLEOTIDE SEQUENCE</scope>
</reference>
<dbReference type="EMBL" id="UINC01031543">
    <property type="protein sequence ID" value="SVB17750.1"/>
    <property type="molecule type" value="Genomic_DNA"/>
</dbReference>
<evidence type="ECO:0000256" key="2">
    <source>
        <dbReference type="ARBA" id="ARBA00022676"/>
    </source>
</evidence>
<dbReference type="InterPro" id="IPR001173">
    <property type="entry name" value="Glyco_trans_2-like"/>
</dbReference>
<dbReference type="PANTHER" id="PTHR48090">
    <property type="entry name" value="UNDECAPRENYL-PHOSPHATE 4-DEOXY-4-FORMAMIDO-L-ARABINOSE TRANSFERASE-RELATED"/>
    <property type="match status" value="1"/>
</dbReference>
<protein>
    <recommendedName>
        <fullName evidence="8">Glycosyltransferase 2-like domain-containing protein</fullName>
    </recommendedName>
</protein>
<keyword evidence="4 7" id="KW-0812">Transmembrane</keyword>
<dbReference type="InterPro" id="IPR029044">
    <property type="entry name" value="Nucleotide-diphossugar_trans"/>
</dbReference>
<evidence type="ECO:0000256" key="3">
    <source>
        <dbReference type="ARBA" id="ARBA00022679"/>
    </source>
</evidence>
<evidence type="ECO:0000256" key="5">
    <source>
        <dbReference type="ARBA" id="ARBA00022989"/>
    </source>
</evidence>
<feature type="transmembrane region" description="Helical" evidence="7">
    <location>
        <begin position="255"/>
        <end position="278"/>
    </location>
</feature>
<dbReference type="GO" id="GO:0016757">
    <property type="term" value="F:glycosyltransferase activity"/>
    <property type="evidence" value="ECO:0007669"/>
    <property type="project" value="UniProtKB-KW"/>
</dbReference>
<evidence type="ECO:0000256" key="4">
    <source>
        <dbReference type="ARBA" id="ARBA00022692"/>
    </source>
</evidence>
<evidence type="ECO:0000259" key="8">
    <source>
        <dbReference type="Pfam" id="PF00535"/>
    </source>
</evidence>
<accession>A0A382BVA3</accession>
<feature type="transmembrane region" description="Helical" evidence="7">
    <location>
        <begin position="228"/>
        <end position="249"/>
    </location>
</feature>
<comment type="subcellular location">
    <subcellularLocation>
        <location evidence="1">Membrane</location>
        <topology evidence="1">Multi-pass membrane protein</topology>
    </subcellularLocation>
</comment>
<keyword evidence="3" id="KW-0808">Transferase</keyword>
<keyword evidence="5 7" id="KW-1133">Transmembrane helix</keyword>
<dbReference type="SUPFAM" id="SSF53448">
    <property type="entry name" value="Nucleotide-diphospho-sugar transferases"/>
    <property type="match status" value="1"/>
</dbReference>
<dbReference type="GO" id="GO:0005886">
    <property type="term" value="C:plasma membrane"/>
    <property type="evidence" value="ECO:0007669"/>
    <property type="project" value="TreeGrafter"/>
</dbReference>